<evidence type="ECO:0000313" key="4">
    <source>
        <dbReference type="EMBL" id="ETW96755.1"/>
    </source>
</evidence>
<feature type="non-terminal residue" evidence="4">
    <location>
        <position position="757"/>
    </location>
</feature>
<sequence length="757" mass="84412">METRAVDACRPGLPESRGLQADVRTLPNGLSVVLLEDHHAPVVAMQTWVRFGSADEGPVVAGIAHVFEHMLFKGTERFPNGEIASLIEGAGGTVNAWTSYDETVYHVTLSSRFWETGFDVLSDAVLHSLFDADELAREKEVVLEELWRGKDNPDREISERLFQLTFTEHPYRRPVIGFEETVSKLSREDMLRVFKTWYVPNNMIFVAVGDFDTPTLMQAVEARFGALPAPELPTRPRSQEPLQSEPRISAFTFQAEMARIEFAFPGVASSDPNVPALDLLGDLMGNGYNSVLYTALKRKREIAHDVFAYSYTPLDRGMFSLGASCLPEHAPEVIRALLQQVRDTSSLAISDAALAAAKTRIISGFVHARETYQGIAEQLGRCTLTYNDPNYGERYVAAISAITLDDLRRIAAEFLDLQRANIAVLMPEGVPLPDRETVLAWMDKPGQTQVQPSYHYPITTDTAAQLSVIELSGNRKLIVQTDRKAPLVSVRAMLDGGQRVEPVDKAGLVRLLTTVWDRGTETRSASDIEHDIDRLGATFGAIGDRDSLQMSARFLKETFADGMELFFDVLTHPTFPEHEVTREQADQLRELDALKENRFAYAFQQFLATMYGQHPYSHLSLGRRADLETVSRDDLMAFHQALLQSHQTVFSVVGDITVDEVLPLFRQQAEAPQLGNGHIAPLTTPALSMPSESIEQVFEMEGQQTHIVWGFPTVTLHDPNRYALRLLDTILGGMGGRLFTELRDQKSLAYTVTTIDT</sequence>
<dbReference type="SUPFAM" id="SSF63411">
    <property type="entry name" value="LuxS/MPP-like metallohydrolase"/>
    <property type="match status" value="4"/>
</dbReference>
<dbReference type="InterPro" id="IPR050361">
    <property type="entry name" value="MPP/UQCRC_Complex"/>
</dbReference>
<evidence type="ECO:0000259" key="2">
    <source>
        <dbReference type="Pfam" id="PF00675"/>
    </source>
</evidence>
<comment type="similarity">
    <text evidence="1">Belongs to the peptidase M16 family.</text>
</comment>
<proteinExistence type="inferred from homology"/>
<dbReference type="InterPro" id="IPR011249">
    <property type="entry name" value="Metalloenz_LuxS/M16"/>
</dbReference>
<dbReference type="GO" id="GO:0046872">
    <property type="term" value="F:metal ion binding"/>
    <property type="evidence" value="ECO:0007669"/>
    <property type="project" value="InterPro"/>
</dbReference>
<feature type="domain" description="Peptidase M16 N-terminal" evidence="2">
    <location>
        <begin position="479"/>
        <end position="617"/>
    </location>
</feature>
<organism evidence="4 5">
    <name type="scientific">Entotheonella factor</name>
    <dbReference type="NCBI Taxonomy" id="1429438"/>
    <lineage>
        <taxon>Bacteria</taxon>
        <taxon>Pseudomonadati</taxon>
        <taxon>Nitrospinota/Tectimicrobiota group</taxon>
        <taxon>Candidatus Tectimicrobiota</taxon>
        <taxon>Candidatus Entotheonellia</taxon>
        <taxon>Candidatus Entotheonellales</taxon>
        <taxon>Candidatus Entotheonellaceae</taxon>
        <taxon>Candidatus Entotheonella</taxon>
    </lineage>
</organism>
<evidence type="ECO:0000256" key="1">
    <source>
        <dbReference type="ARBA" id="ARBA00007261"/>
    </source>
</evidence>
<dbReference type="PANTHER" id="PTHR11851:SF49">
    <property type="entry name" value="MITOCHONDRIAL-PROCESSING PEPTIDASE SUBUNIT ALPHA"/>
    <property type="match status" value="1"/>
</dbReference>
<reference evidence="4 5" key="1">
    <citation type="journal article" date="2014" name="Nature">
        <title>An environmental bacterial taxon with a large and distinct metabolic repertoire.</title>
        <authorList>
            <person name="Wilson M.C."/>
            <person name="Mori T."/>
            <person name="Ruckert C."/>
            <person name="Uria A.R."/>
            <person name="Helf M.J."/>
            <person name="Takada K."/>
            <person name="Gernert C."/>
            <person name="Steffens U.A."/>
            <person name="Heycke N."/>
            <person name="Schmitt S."/>
            <person name="Rinke C."/>
            <person name="Helfrich E.J."/>
            <person name="Brachmann A.O."/>
            <person name="Gurgui C."/>
            <person name="Wakimoto T."/>
            <person name="Kracht M."/>
            <person name="Crusemann M."/>
            <person name="Hentschel U."/>
            <person name="Abe I."/>
            <person name="Matsunaga S."/>
            <person name="Kalinowski J."/>
            <person name="Takeyama H."/>
            <person name="Piel J."/>
        </authorList>
    </citation>
    <scope>NUCLEOTIDE SEQUENCE [LARGE SCALE GENOMIC DNA]</scope>
    <source>
        <strain evidence="5">TSY1</strain>
    </source>
</reference>
<protein>
    <recommendedName>
        <fullName evidence="6">Peptidase M16</fullName>
    </recommendedName>
</protein>
<evidence type="ECO:0000313" key="5">
    <source>
        <dbReference type="Proteomes" id="UP000019141"/>
    </source>
</evidence>
<dbReference type="Pfam" id="PF05193">
    <property type="entry name" value="Peptidase_M16_C"/>
    <property type="match status" value="2"/>
</dbReference>
<dbReference type="AlphaFoldDB" id="W4LGB2"/>
<keyword evidence="5" id="KW-1185">Reference proteome</keyword>
<feature type="domain" description="Peptidase M16 C-terminal" evidence="3">
    <location>
        <begin position="184"/>
        <end position="359"/>
    </location>
</feature>
<dbReference type="InterPro" id="IPR007863">
    <property type="entry name" value="Peptidase_M16_C"/>
</dbReference>
<feature type="domain" description="Peptidase M16 N-terminal" evidence="2">
    <location>
        <begin position="32"/>
        <end position="176"/>
    </location>
</feature>
<dbReference type="InterPro" id="IPR011765">
    <property type="entry name" value="Pept_M16_N"/>
</dbReference>
<dbReference type="Pfam" id="PF00675">
    <property type="entry name" value="Peptidase_M16"/>
    <property type="match status" value="2"/>
</dbReference>
<comment type="caution">
    <text evidence="4">The sequence shown here is derived from an EMBL/GenBank/DDBJ whole genome shotgun (WGS) entry which is preliminary data.</text>
</comment>
<dbReference type="HOGENOM" id="CLU_007487_1_0_7"/>
<name>W4LGB2_ENTF1</name>
<feature type="domain" description="Peptidase M16 C-terminal" evidence="3">
    <location>
        <begin position="630"/>
        <end position="753"/>
    </location>
</feature>
<evidence type="ECO:0008006" key="6">
    <source>
        <dbReference type="Google" id="ProtNLM"/>
    </source>
</evidence>
<dbReference type="Proteomes" id="UP000019141">
    <property type="component" value="Unassembled WGS sequence"/>
</dbReference>
<dbReference type="Gene3D" id="3.30.830.10">
    <property type="entry name" value="Metalloenzyme, LuxS/M16 peptidase-like"/>
    <property type="match status" value="4"/>
</dbReference>
<evidence type="ECO:0000259" key="3">
    <source>
        <dbReference type="Pfam" id="PF05193"/>
    </source>
</evidence>
<gene>
    <name evidence="4" type="ORF">ETSY1_25340</name>
</gene>
<dbReference type="PANTHER" id="PTHR11851">
    <property type="entry name" value="METALLOPROTEASE"/>
    <property type="match status" value="1"/>
</dbReference>
<dbReference type="EMBL" id="AZHW01000748">
    <property type="protein sequence ID" value="ETW96755.1"/>
    <property type="molecule type" value="Genomic_DNA"/>
</dbReference>
<accession>W4LGB2</accession>